<dbReference type="KEGG" id="pgri:PgNI_07961"/>
<keyword evidence="1" id="KW-1185">Reference proteome</keyword>
<accession>A0A6P8B1A4</accession>
<evidence type="ECO:0000313" key="2">
    <source>
        <dbReference type="RefSeq" id="XP_030980935.1"/>
    </source>
</evidence>
<protein>
    <submittedName>
        <fullName evidence="2">Uncharacterized protein</fullName>
    </submittedName>
</protein>
<proteinExistence type="predicted"/>
<gene>
    <name evidence="2" type="ORF">PgNI_07961</name>
</gene>
<dbReference type="OrthoDB" id="2322999at2759"/>
<evidence type="ECO:0000313" key="1">
    <source>
        <dbReference type="Proteomes" id="UP000515153"/>
    </source>
</evidence>
<reference evidence="2" key="3">
    <citation type="submission" date="2025-08" db="UniProtKB">
        <authorList>
            <consortium name="RefSeq"/>
        </authorList>
    </citation>
    <scope>IDENTIFICATION</scope>
    <source>
        <strain evidence="2">NI907</strain>
    </source>
</reference>
<dbReference type="RefSeq" id="XP_030980935.1">
    <property type="nucleotide sequence ID" value="XM_031127965.1"/>
</dbReference>
<dbReference type="GeneID" id="41962874"/>
<dbReference type="AlphaFoldDB" id="A0A6P8B1A4"/>
<reference evidence="2" key="2">
    <citation type="submission" date="2019-10" db="EMBL/GenBank/DDBJ databases">
        <authorList>
            <consortium name="NCBI Genome Project"/>
        </authorList>
    </citation>
    <scope>NUCLEOTIDE SEQUENCE</scope>
    <source>
        <strain evidence="2">NI907</strain>
    </source>
</reference>
<reference evidence="2" key="1">
    <citation type="journal article" date="2019" name="Mol. Biol. Evol.">
        <title>Blast fungal genomes show frequent chromosomal changes, gene gains and losses, and effector gene turnover.</title>
        <authorList>
            <person name="Gomez Luciano L.B."/>
            <person name="Jason Tsai I."/>
            <person name="Chuma I."/>
            <person name="Tosa Y."/>
            <person name="Chen Y.H."/>
            <person name="Li J.Y."/>
            <person name="Li M.Y."/>
            <person name="Jade Lu M.Y."/>
            <person name="Nakayashiki H."/>
            <person name="Li W.H."/>
        </authorList>
    </citation>
    <scope>NUCLEOTIDE SEQUENCE</scope>
    <source>
        <strain evidence="2">NI907</strain>
    </source>
</reference>
<name>A0A6P8B1A4_PYRGI</name>
<sequence>MLAVHSYRPEVFTSLPQLHHASERFASLDGDETVEKEFKDLFRRHGMEHTFGLTMLHRHFDMAPNERLVEYGATSTPWELESDKNTIKPHCWVLGQDGVSPYEFRYDPQNNATELEIDFNSPKIQAFAHEFIQLVDKIGGTGLFGICAHPGARQFTNRLEFTEGRANITIPMEEVPEDMKRNMTSAAWYFHNDQLERCSCSTDSSGRHCHS</sequence>
<organism evidence="1 2">
    <name type="scientific">Pyricularia grisea</name>
    <name type="common">Crabgrass-specific blast fungus</name>
    <name type="synonym">Magnaporthe grisea</name>
    <dbReference type="NCBI Taxonomy" id="148305"/>
    <lineage>
        <taxon>Eukaryota</taxon>
        <taxon>Fungi</taxon>
        <taxon>Dikarya</taxon>
        <taxon>Ascomycota</taxon>
        <taxon>Pezizomycotina</taxon>
        <taxon>Sordariomycetes</taxon>
        <taxon>Sordariomycetidae</taxon>
        <taxon>Magnaporthales</taxon>
        <taxon>Pyriculariaceae</taxon>
        <taxon>Pyricularia</taxon>
    </lineage>
</organism>
<dbReference type="Proteomes" id="UP000515153">
    <property type="component" value="Unplaced"/>
</dbReference>